<dbReference type="Gene3D" id="3.90.550.10">
    <property type="entry name" value="Spore Coat Polysaccharide Biosynthesis Protein SpsA, Chain A"/>
    <property type="match status" value="1"/>
</dbReference>
<dbReference type="InterPro" id="IPR001173">
    <property type="entry name" value="Glyco_trans_2-like"/>
</dbReference>
<evidence type="ECO:0000313" key="4">
    <source>
        <dbReference type="EMBL" id="OSG94103.1"/>
    </source>
</evidence>
<dbReference type="GO" id="GO:0016757">
    <property type="term" value="F:glycosyltransferase activity"/>
    <property type="evidence" value="ECO:0007669"/>
    <property type="project" value="UniProtKB-KW"/>
</dbReference>
<dbReference type="SUPFAM" id="SSF53448">
    <property type="entry name" value="Nucleotide-diphospho-sugar transferases"/>
    <property type="match status" value="1"/>
</dbReference>
<accession>A0A1X2ZI91</accession>
<evidence type="ECO:0000313" key="5">
    <source>
        <dbReference type="Proteomes" id="UP000193905"/>
    </source>
</evidence>
<dbReference type="RefSeq" id="WP_085381264.1">
    <property type="nucleotide sequence ID" value="NZ_JBKOHP010000034.1"/>
</dbReference>
<dbReference type="CDD" id="cd00761">
    <property type="entry name" value="Glyco_tranf_GTA_type"/>
    <property type="match status" value="1"/>
</dbReference>
<dbReference type="EMBL" id="LNKH01000016">
    <property type="protein sequence ID" value="OSG94103.1"/>
    <property type="molecule type" value="Genomic_DNA"/>
</dbReference>
<protein>
    <submittedName>
        <fullName evidence="4">Glycosyltransferase</fullName>
    </submittedName>
</protein>
<dbReference type="Pfam" id="PF00535">
    <property type="entry name" value="Glycos_transf_2"/>
    <property type="match status" value="1"/>
</dbReference>
<evidence type="ECO:0000256" key="1">
    <source>
        <dbReference type="ARBA" id="ARBA00022676"/>
    </source>
</evidence>
<comment type="caution">
    <text evidence="4">The sequence shown here is derived from an EMBL/GenBank/DDBJ whole genome shotgun (WGS) entry which is preliminary data.</text>
</comment>
<keyword evidence="1" id="KW-0328">Glycosyltransferase</keyword>
<sequence>MAIPEYPLISVIVPVYNVERYLDQCMDSLVRQSYVNLEIVVVDDGSTDSSGKKCDAWAERDSRIRVIHQANKGLAGARNAGLDVARGDYIGFVDSDDYTLPDMFSTMMRNMQESEADLSIISYERENPDGSTYSNALSGQKMVMSSENAFKYVNMHGYFYVVAWDKLAKKELFDGLRYPLDAKYAEDSPVTYQLFDRAERIVYDSTPLYRYRMTEGSQSQGITDKFAQSTGNMLELVRKKYPQNEPYAAYGHLESIVGTYNRIVLAGRRKEWAEFERSARIELRELMPLAESAELMSKSQSLQWRLLTVSPTMYSVMYRCYKRSHPEISSH</sequence>
<reference evidence="4 5" key="1">
    <citation type="journal article" date="2016" name="Sci. Rep.">
        <title>Evaluation of genetic diversity among strains of the human gut commensal Bifidobacterium adolescentis.</title>
        <authorList>
            <person name="Duranti S."/>
            <person name="Milani C."/>
            <person name="Lugli G.A."/>
            <person name="Mancabelli L."/>
            <person name="Turroni F."/>
            <person name="Ferrario C."/>
            <person name="Mangifesta M."/>
            <person name="Viappiani A."/>
            <person name="Sanchez B."/>
            <person name="Margolles A."/>
            <person name="van Sinderen D."/>
            <person name="Ventura M."/>
        </authorList>
    </citation>
    <scope>NUCLEOTIDE SEQUENCE [LARGE SCALE GENOMIC DNA]</scope>
    <source>
        <strain evidence="4 5">AL46-2</strain>
    </source>
</reference>
<evidence type="ECO:0000256" key="2">
    <source>
        <dbReference type="ARBA" id="ARBA00022679"/>
    </source>
</evidence>
<dbReference type="InterPro" id="IPR029044">
    <property type="entry name" value="Nucleotide-diphossugar_trans"/>
</dbReference>
<dbReference type="PANTHER" id="PTHR22916:SF51">
    <property type="entry name" value="GLYCOSYLTRANSFERASE EPSH-RELATED"/>
    <property type="match status" value="1"/>
</dbReference>
<feature type="domain" description="Glycosyltransferase 2-like" evidence="3">
    <location>
        <begin position="10"/>
        <end position="147"/>
    </location>
</feature>
<dbReference type="Proteomes" id="UP000193905">
    <property type="component" value="Unassembled WGS sequence"/>
</dbReference>
<organism evidence="4 5">
    <name type="scientific">Bifidobacterium adolescentis</name>
    <dbReference type="NCBI Taxonomy" id="1680"/>
    <lineage>
        <taxon>Bacteria</taxon>
        <taxon>Bacillati</taxon>
        <taxon>Actinomycetota</taxon>
        <taxon>Actinomycetes</taxon>
        <taxon>Bifidobacteriales</taxon>
        <taxon>Bifidobacteriaceae</taxon>
        <taxon>Bifidobacterium</taxon>
    </lineage>
</organism>
<gene>
    <name evidence="4" type="ORF">AL0462_1782</name>
</gene>
<keyword evidence="2 4" id="KW-0808">Transferase</keyword>
<dbReference type="PANTHER" id="PTHR22916">
    <property type="entry name" value="GLYCOSYLTRANSFERASE"/>
    <property type="match status" value="1"/>
</dbReference>
<name>A0A1X2ZI91_BIFAD</name>
<dbReference type="AlphaFoldDB" id="A0A1X2ZI91"/>
<evidence type="ECO:0000259" key="3">
    <source>
        <dbReference type="Pfam" id="PF00535"/>
    </source>
</evidence>
<proteinExistence type="predicted"/>